<feature type="region of interest" description="Disordered" evidence="7">
    <location>
        <begin position="1"/>
        <end position="28"/>
    </location>
</feature>
<dbReference type="Pfam" id="PF23171">
    <property type="entry name" value="bHLH_HIF1A"/>
    <property type="match status" value="1"/>
</dbReference>
<dbReference type="Pfam" id="PF14598">
    <property type="entry name" value="PAS_11"/>
    <property type="match status" value="1"/>
</dbReference>
<feature type="domain" description="PAS" evidence="8">
    <location>
        <begin position="242"/>
        <end position="290"/>
    </location>
</feature>
<keyword evidence="2" id="KW-0677">Repeat</keyword>
<dbReference type="PANTHER" id="PTHR23043">
    <property type="entry name" value="HYPOXIA-INDUCIBLE FACTOR 1 ALPHA"/>
    <property type="match status" value="1"/>
</dbReference>
<evidence type="ECO:0000259" key="9">
    <source>
        <dbReference type="PROSITE" id="PS50888"/>
    </source>
</evidence>
<dbReference type="GO" id="GO:0000981">
    <property type="term" value="F:DNA-binding transcription factor activity, RNA polymerase II-specific"/>
    <property type="evidence" value="ECO:0007669"/>
    <property type="project" value="TreeGrafter"/>
</dbReference>
<dbReference type="GO" id="GO:0071456">
    <property type="term" value="P:cellular response to hypoxia"/>
    <property type="evidence" value="ECO:0007669"/>
    <property type="project" value="TreeGrafter"/>
</dbReference>
<dbReference type="GO" id="GO:0005634">
    <property type="term" value="C:nucleus"/>
    <property type="evidence" value="ECO:0007669"/>
    <property type="project" value="UniProtKB-SubCell"/>
</dbReference>
<dbReference type="GO" id="GO:0000977">
    <property type="term" value="F:RNA polymerase II transcription regulatory region sequence-specific DNA binding"/>
    <property type="evidence" value="ECO:0007669"/>
    <property type="project" value="TreeGrafter"/>
</dbReference>
<organism evidence="10">
    <name type="scientific">Cephalodiscus hodgsoni</name>
    <dbReference type="NCBI Taxonomy" id="560606"/>
    <lineage>
        <taxon>Eukaryota</taxon>
        <taxon>Metazoa</taxon>
        <taxon>Hemichordata</taxon>
        <taxon>Pterobranchia</taxon>
        <taxon>Cephalodiscida</taxon>
        <taxon>Cephalodiscidae</taxon>
        <taxon>Cephalodiscus</taxon>
    </lineage>
</organism>
<evidence type="ECO:0000256" key="3">
    <source>
        <dbReference type="ARBA" id="ARBA00023015"/>
    </source>
</evidence>
<keyword evidence="4" id="KW-0238">DNA-binding</keyword>
<dbReference type="PRINTS" id="PR00785">
    <property type="entry name" value="NCTRNSLOCATR"/>
</dbReference>
<dbReference type="PROSITE" id="PS50112">
    <property type="entry name" value="PAS"/>
    <property type="match status" value="2"/>
</dbReference>
<dbReference type="GO" id="GO:0046983">
    <property type="term" value="F:protein dimerization activity"/>
    <property type="evidence" value="ECO:0007669"/>
    <property type="project" value="InterPro"/>
</dbReference>
<keyword evidence="5" id="KW-0804">Transcription</keyword>
<feature type="domain" description="PAS" evidence="8">
    <location>
        <begin position="90"/>
        <end position="157"/>
    </location>
</feature>
<dbReference type="Pfam" id="PF00989">
    <property type="entry name" value="PAS"/>
    <property type="match status" value="1"/>
</dbReference>
<reference evidence="10" key="1">
    <citation type="journal article" date="2023" name="Geobiology">
        <title>Divergence time estimates for the hypoxia-inducible factor-1 alpha (HIF1a) reveal an ancient emergence of animals in low-oxygen environments.</title>
        <authorList>
            <person name="Belato F.A."/>
            <person name="Mello B."/>
            <person name="Coates C.J."/>
            <person name="Halanych K.M."/>
            <person name="Brown F.D."/>
            <person name="Morandini A.C."/>
            <person name="Leme J.M."/>
            <person name="Trindade R.I.F."/>
            <person name="Costa-Paiva E.M."/>
        </authorList>
    </citation>
    <scope>NUCLEOTIDE SEQUENCE</scope>
    <source>
        <strain evidence="10">Cepha1</strain>
    </source>
</reference>
<dbReference type="GO" id="GO:0005737">
    <property type="term" value="C:cytoplasm"/>
    <property type="evidence" value="ECO:0007669"/>
    <property type="project" value="InterPro"/>
</dbReference>
<dbReference type="InterPro" id="IPR011598">
    <property type="entry name" value="bHLH_dom"/>
</dbReference>
<dbReference type="SMART" id="SM00091">
    <property type="entry name" value="PAS"/>
    <property type="match status" value="2"/>
</dbReference>
<dbReference type="EMBL" id="OQ354981">
    <property type="protein sequence ID" value="WNN25246.1"/>
    <property type="molecule type" value="mRNA"/>
</dbReference>
<evidence type="ECO:0000256" key="5">
    <source>
        <dbReference type="ARBA" id="ARBA00023163"/>
    </source>
</evidence>
<evidence type="ECO:0000256" key="1">
    <source>
        <dbReference type="ARBA" id="ARBA00004123"/>
    </source>
</evidence>
<evidence type="ECO:0000256" key="4">
    <source>
        <dbReference type="ARBA" id="ARBA00023125"/>
    </source>
</evidence>
<evidence type="ECO:0000256" key="6">
    <source>
        <dbReference type="ARBA" id="ARBA00023242"/>
    </source>
</evidence>
<dbReference type="Gene3D" id="4.10.280.10">
    <property type="entry name" value="Helix-loop-helix DNA-binding domain"/>
    <property type="match status" value="1"/>
</dbReference>
<dbReference type="InterPro" id="IPR035965">
    <property type="entry name" value="PAS-like_dom_sf"/>
</dbReference>
<dbReference type="SUPFAM" id="SSF47459">
    <property type="entry name" value="HLH, helix-loop-helix DNA-binding domain"/>
    <property type="match status" value="1"/>
</dbReference>
<dbReference type="GO" id="GO:0005667">
    <property type="term" value="C:transcription regulator complex"/>
    <property type="evidence" value="ECO:0007669"/>
    <property type="project" value="InterPro"/>
</dbReference>
<dbReference type="PANTHER" id="PTHR23043:SF17">
    <property type="entry name" value="PROTEIN SIMILAR"/>
    <property type="match status" value="1"/>
</dbReference>
<keyword evidence="6" id="KW-0539">Nucleus</keyword>
<evidence type="ECO:0000313" key="10">
    <source>
        <dbReference type="EMBL" id="WNN25246.1"/>
    </source>
</evidence>
<evidence type="ECO:0000256" key="2">
    <source>
        <dbReference type="ARBA" id="ARBA00022737"/>
    </source>
</evidence>
<evidence type="ECO:0000256" key="7">
    <source>
        <dbReference type="SAM" id="MobiDB-lite"/>
    </source>
</evidence>
<accession>A0AA96HCC9</accession>
<dbReference type="InterPro" id="IPR036638">
    <property type="entry name" value="HLH_DNA-bd_sf"/>
</dbReference>
<dbReference type="InterPro" id="IPR013767">
    <property type="entry name" value="PAS_fold"/>
</dbReference>
<dbReference type="CDD" id="cd00130">
    <property type="entry name" value="PAS"/>
    <property type="match status" value="2"/>
</dbReference>
<dbReference type="SMART" id="SM00353">
    <property type="entry name" value="HLH"/>
    <property type="match status" value="1"/>
</dbReference>
<protein>
    <submittedName>
        <fullName evidence="10">Hypoxia-inducible factor 1</fullName>
    </submittedName>
</protein>
<dbReference type="Gene3D" id="3.30.450.20">
    <property type="entry name" value="PAS domain"/>
    <property type="match status" value="2"/>
</dbReference>
<keyword evidence="3" id="KW-0805">Transcription regulation</keyword>
<dbReference type="InterPro" id="IPR000014">
    <property type="entry name" value="PAS"/>
</dbReference>
<feature type="domain" description="BHLH" evidence="9">
    <location>
        <begin position="16"/>
        <end position="69"/>
    </location>
</feature>
<dbReference type="InterPro" id="IPR001067">
    <property type="entry name" value="Nuc_translocat"/>
</dbReference>
<dbReference type="SUPFAM" id="SSF55785">
    <property type="entry name" value="PYP-like sensor domain (PAS domain)"/>
    <property type="match status" value="2"/>
</dbReference>
<proteinExistence type="evidence at transcript level"/>
<dbReference type="PROSITE" id="PS50888">
    <property type="entry name" value="BHLH"/>
    <property type="match status" value="1"/>
</dbReference>
<sequence>MKTEIRTKSKRRNSEKRKERSRNAARSRRGKETDLFYELAQELPVSCSVCSQLDKAGIMRMVLSYLKIRNLFSDCDVERALKQLSKDTVAEESYLKALDGFLVVLTQEGSIAYVSDNVSRYLGLKQVDLTGSSLYEYSHPCDHDEVRDELETKNDRHAGSHKAAHSFLVRMKCTLQPNGKKVNLKAAAYKAIHFRGHSVMAHADQSQAGHEELYTVLVGEPIPHPANIEVPLDSKTFVTKHNLDMTFTYCDERVKDLLGYDPEELLGRSVYKFQHGLDTNHLKKTFHQRK</sequence>
<evidence type="ECO:0000259" key="8">
    <source>
        <dbReference type="PROSITE" id="PS50112"/>
    </source>
</evidence>
<comment type="subcellular location">
    <subcellularLocation>
        <location evidence="1">Nucleus</location>
    </subcellularLocation>
</comment>
<dbReference type="AlphaFoldDB" id="A0AA96HCC9"/>
<name>A0AA96HCC9_9BILA</name>